<accession>A0A3G3BVR5</accession>
<name>A0A3G3BVR5_9CAUD</name>
<evidence type="ECO:0000313" key="2">
    <source>
        <dbReference type="Proteomes" id="UP000274199"/>
    </source>
</evidence>
<dbReference type="EMBL" id="MH884508">
    <property type="protein sequence ID" value="AYP68146.1"/>
    <property type="molecule type" value="Genomic_DNA"/>
</dbReference>
<proteinExistence type="predicted"/>
<organism evidence="1 2">
    <name type="scientific">Bacillus phage vB_BcoS-136</name>
    <dbReference type="NCBI Taxonomy" id="2419619"/>
    <lineage>
        <taxon>Viruses</taxon>
        <taxon>Duplodnaviria</taxon>
        <taxon>Heunggongvirae</taxon>
        <taxon>Uroviricota</taxon>
        <taxon>Caudoviricetes</taxon>
        <taxon>Heleneionescovirinae</taxon>
        <taxon>Kenyattavirus</taxon>
        <taxon>Kenyattavirus kv136</taxon>
    </lineage>
</organism>
<dbReference type="Proteomes" id="UP000274199">
    <property type="component" value="Segment"/>
</dbReference>
<evidence type="ECO:0000313" key="1">
    <source>
        <dbReference type="EMBL" id="AYP68146.1"/>
    </source>
</evidence>
<sequence>MGWSIQTNNMDEWSVFSSVTDSVIAKFETEHDLKVWLANDRVYEGKLKAIEILMSFPNHWNVNGERKRIANGYYEWVRSLDNIDTYEEYHLKIDEKLDKLINNKI</sequence>
<gene>
    <name evidence="1" type="ORF">vBBcoS136_00014</name>
</gene>
<protein>
    <submittedName>
        <fullName evidence="1">Uncharacterized protein</fullName>
    </submittedName>
</protein>
<reference evidence="1 2" key="1">
    <citation type="submission" date="2018-09" db="EMBL/GenBank/DDBJ databases">
        <title>Comparative Genomic Analysis of Eight Novel Haloalkaliphilic Bacteriophages from Lake Elmenteita, Kenya.</title>
        <authorList>
            <person name="Akhwale J.K."/>
        </authorList>
    </citation>
    <scope>NUCLEOTIDE SEQUENCE [LARGE SCALE GENOMIC DNA]</scope>
</reference>
<keyword evidence="2" id="KW-1185">Reference proteome</keyword>